<dbReference type="PANTHER" id="PTHR37309">
    <property type="entry name" value="SLR0284 PROTEIN"/>
    <property type="match status" value="1"/>
</dbReference>
<gene>
    <name evidence="2" type="ORF">ICJ83_12830</name>
</gene>
<protein>
    <submittedName>
        <fullName evidence="2">Phage holin family protein</fullName>
    </submittedName>
</protein>
<dbReference type="InterPro" id="IPR007165">
    <property type="entry name" value="Phage_holin_4_2"/>
</dbReference>
<organism evidence="2 3">
    <name type="scientific">Aestuariibaculum sediminum</name>
    <dbReference type="NCBI Taxonomy" id="2770637"/>
    <lineage>
        <taxon>Bacteria</taxon>
        <taxon>Pseudomonadati</taxon>
        <taxon>Bacteroidota</taxon>
        <taxon>Flavobacteriia</taxon>
        <taxon>Flavobacteriales</taxon>
        <taxon>Flavobacteriaceae</taxon>
    </lineage>
</organism>
<dbReference type="RefSeq" id="WP_188230793.1">
    <property type="nucleotide sequence ID" value="NZ_JACVXB010000005.1"/>
</dbReference>
<evidence type="ECO:0000313" key="3">
    <source>
        <dbReference type="Proteomes" id="UP000600588"/>
    </source>
</evidence>
<evidence type="ECO:0000256" key="1">
    <source>
        <dbReference type="SAM" id="Phobius"/>
    </source>
</evidence>
<feature type="transmembrane region" description="Helical" evidence="1">
    <location>
        <begin position="32"/>
        <end position="52"/>
    </location>
</feature>
<keyword evidence="1" id="KW-1133">Transmembrane helix</keyword>
<reference evidence="2 3" key="1">
    <citation type="submission" date="2020-09" db="EMBL/GenBank/DDBJ databases">
        <title>TT11 complete genome.</title>
        <authorList>
            <person name="Wu Z."/>
        </authorList>
    </citation>
    <scope>NUCLEOTIDE SEQUENCE [LARGE SCALE GENOMIC DNA]</scope>
    <source>
        <strain evidence="2 3">TT11</strain>
    </source>
</reference>
<dbReference type="Proteomes" id="UP000600588">
    <property type="component" value="Unassembled WGS sequence"/>
</dbReference>
<accession>A0A8J6Q1J6</accession>
<name>A0A8J6Q1J6_9FLAO</name>
<keyword evidence="3" id="KW-1185">Reference proteome</keyword>
<dbReference type="Pfam" id="PF04020">
    <property type="entry name" value="Phage_holin_4_2"/>
    <property type="match status" value="1"/>
</dbReference>
<feature type="transmembrane region" description="Helical" evidence="1">
    <location>
        <begin position="7"/>
        <end position="26"/>
    </location>
</feature>
<feature type="transmembrane region" description="Helical" evidence="1">
    <location>
        <begin position="89"/>
        <end position="110"/>
    </location>
</feature>
<keyword evidence="1" id="KW-0812">Transmembrane</keyword>
<keyword evidence="1" id="KW-0472">Membrane</keyword>
<proteinExistence type="predicted"/>
<evidence type="ECO:0000313" key="2">
    <source>
        <dbReference type="EMBL" id="MBD0833017.1"/>
    </source>
</evidence>
<sequence length="113" mass="12350">MKTIIRLLINAIAVLVISQILSGVHIDSYVTAIIVAIVLAVLNLFVKPLLVLFTLPATILTLGLFLLIINGLIIYLAGEFVSGFSLDGFWWAVLFSLLLSILQSILQSVLKEE</sequence>
<feature type="transmembrane region" description="Helical" evidence="1">
    <location>
        <begin position="59"/>
        <end position="77"/>
    </location>
</feature>
<comment type="caution">
    <text evidence="2">The sequence shown here is derived from an EMBL/GenBank/DDBJ whole genome shotgun (WGS) entry which is preliminary data.</text>
</comment>
<dbReference type="EMBL" id="JACVXB010000005">
    <property type="protein sequence ID" value="MBD0833017.1"/>
    <property type="molecule type" value="Genomic_DNA"/>
</dbReference>
<dbReference type="PANTHER" id="PTHR37309:SF1">
    <property type="entry name" value="SLR0284 PROTEIN"/>
    <property type="match status" value="1"/>
</dbReference>
<dbReference type="AlphaFoldDB" id="A0A8J6Q1J6"/>